<dbReference type="Proteomes" id="UP000282007">
    <property type="component" value="Chromosome"/>
</dbReference>
<evidence type="ECO:0000259" key="1">
    <source>
        <dbReference type="Pfam" id="PF24035"/>
    </source>
</evidence>
<protein>
    <recommendedName>
        <fullName evidence="1">DUF7344 domain-containing protein</fullName>
    </recommendedName>
</protein>
<reference evidence="3 4" key="1">
    <citation type="journal article" date="2015" name="Stand. Genomic Sci.">
        <title>Genomic Encyclopedia of Bacterial and Archaeal Type Strains, Phase III: the genomes of soil and plant-associated and newly described type strains.</title>
        <authorList>
            <person name="Whitman W.B."/>
            <person name="Woyke T."/>
            <person name="Klenk H.P."/>
            <person name="Zhou Y."/>
            <person name="Lilburn T.G."/>
            <person name="Beck B.J."/>
            <person name="De Vos P."/>
            <person name="Vandamme P."/>
            <person name="Eisen J.A."/>
            <person name="Garrity G."/>
            <person name="Hugenholtz P."/>
            <person name="Kyrpides N.C."/>
        </authorList>
    </citation>
    <scope>NUCLEOTIDE SEQUENCE [LARGE SCALE GENOMIC DNA]</scope>
    <source>
        <strain evidence="3 4">CGMCC 1.10124</strain>
    </source>
</reference>
<dbReference type="EMBL" id="CP034145">
    <property type="protein sequence ID" value="AZH26552.1"/>
    <property type="molecule type" value="Genomic_DNA"/>
</dbReference>
<feature type="domain" description="DUF7344" evidence="1">
    <location>
        <begin position="125"/>
        <end position="197"/>
    </location>
</feature>
<evidence type="ECO:0000313" key="2">
    <source>
        <dbReference type="EMBL" id="AZH26552.1"/>
    </source>
</evidence>
<gene>
    <name evidence="3" type="ORF">ATH50_2933</name>
    <name evidence="2" type="ORF">DU502_14740</name>
</gene>
<name>A0A3M0CW28_9EURY</name>
<evidence type="ECO:0000313" key="4">
    <source>
        <dbReference type="Proteomes" id="UP000277326"/>
    </source>
</evidence>
<dbReference type="AlphaFoldDB" id="A0A3M0CW28"/>
<dbReference type="InterPro" id="IPR055768">
    <property type="entry name" value="DUF7344"/>
</dbReference>
<evidence type="ECO:0000313" key="5">
    <source>
        <dbReference type="Proteomes" id="UP000282007"/>
    </source>
</evidence>
<dbReference type="GeneID" id="38472568"/>
<organism evidence="3 4">
    <name type="scientific">Haloplanus aerogenes</name>
    <dbReference type="NCBI Taxonomy" id="660522"/>
    <lineage>
        <taxon>Archaea</taxon>
        <taxon>Methanobacteriati</taxon>
        <taxon>Methanobacteriota</taxon>
        <taxon>Stenosarchaea group</taxon>
        <taxon>Halobacteria</taxon>
        <taxon>Halobacteriales</taxon>
        <taxon>Haloferacaceae</taxon>
        <taxon>Haloplanus</taxon>
    </lineage>
</organism>
<sequence length="215" mass="23837">MGIETQCHPGGGDDLVRASILDDRRQRRILAVLLDRAHPMTVHELGVHLVARANGIAPSDVTETECQSVRMDLRHRCLPKLASVGWIDSQPEGIVADDFSVETAVLSPPDLRNPDHPFWDVVSVVLARPYRQDLVSLVADRSAPVTVDELATELLVRETSATLPDDNRRLAIALHHIDLPKLASVGVIEYDPDERTVAPTDQLRRFVEWSNLEVG</sequence>
<dbReference type="EMBL" id="REFS01000006">
    <property type="protein sequence ID" value="RMB12780.1"/>
    <property type="molecule type" value="Genomic_DNA"/>
</dbReference>
<reference evidence="2 5" key="2">
    <citation type="submission" date="2018-07" db="EMBL/GenBank/DDBJ databases">
        <title>Genome sequences of Haloplanus aerogenes JCM 16430T.</title>
        <authorList>
            <person name="Kim Y.B."/>
            <person name="Roh S.W."/>
        </authorList>
    </citation>
    <scope>NUCLEOTIDE SEQUENCE [LARGE SCALE GENOMIC DNA]</scope>
    <source>
        <strain evidence="2 5">JCM 16430</strain>
    </source>
</reference>
<dbReference type="Proteomes" id="UP000277326">
    <property type="component" value="Unassembled WGS sequence"/>
</dbReference>
<dbReference type="OrthoDB" id="247722at2157"/>
<dbReference type="Pfam" id="PF24035">
    <property type="entry name" value="DUF7344"/>
    <property type="match status" value="2"/>
</dbReference>
<dbReference type="RefSeq" id="WP_121921512.1">
    <property type="nucleotide sequence ID" value="NZ_CP034145.1"/>
</dbReference>
<feature type="domain" description="DUF7344" evidence="1">
    <location>
        <begin position="19"/>
        <end position="92"/>
    </location>
</feature>
<keyword evidence="5" id="KW-1185">Reference proteome</keyword>
<evidence type="ECO:0000313" key="3">
    <source>
        <dbReference type="EMBL" id="RMB12780.1"/>
    </source>
</evidence>
<reference evidence="3" key="3">
    <citation type="submission" date="2018-10" db="EMBL/GenBank/DDBJ databases">
        <authorList>
            <person name="Whitman W."/>
            <person name="Huntemann M."/>
            <person name="Clum A."/>
            <person name="Pillay M."/>
            <person name="Palaniappan K."/>
            <person name="Varghese N."/>
            <person name="Mikhailova N."/>
            <person name="Stamatis D."/>
            <person name="Reddy T."/>
            <person name="Daum C."/>
            <person name="Shapiro N."/>
            <person name="Ivanova N."/>
            <person name="Kyrpides N."/>
            <person name="Woyke T."/>
        </authorList>
    </citation>
    <scope>NUCLEOTIDE SEQUENCE</scope>
    <source>
        <strain evidence="3">CGMCC 1.10124</strain>
    </source>
</reference>
<proteinExistence type="predicted"/>
<accession>A0A3M0CW28</accession>
<dbReference type="KEGG" id="haer:DU502_14740"/>